<dbReference type="Pfam" id="PF10263">
    <property type="entry name" value="SprT-like"/>
    <property type="match status" value="1"/>
</dbReference>
<evidence type="ECO:0000259" key="2">
    <source>
        <dbReference type="SMART" id="SM00731"/>
    </source>
</evidence>
<dbReference type="GO" id="GO:0003697">
    <property type="term" value="F:single-stranded DNA binding"/>
    <property type="evidence" value="ECO:0007669"/>
    <property type="project" value="InterPro"/>
</dbReference>
<comment type="caution">
    <text evidence="3">The sequence shown here is derived from an EMBL/GenBank/DDBJ whole genome shotgun (WGS) entry which is preliminary data.</text>
</comment>
<name>A0AAV7FAG1_ARIFI</name>
<dbReference type="EMBL" id="JAINDJ010000002">
    <property type="protein sequence ID" value="KAG9458182.1"/>
    <property type="molecule type" value="Genomic_DNA"/>
</dbReference>
<evidence type="ECO:0000313" key="3">
    <source>
        <dbReference type="EMBL" id="KAG9458182.1"/>
    </source>
</evidence>
<dbReference type="PANTHER" id="PTHR21220:SF0">
    <property type="entry name" value="DNA-DEPENDENT METALLOPROTEASE SPRTN"/>
    <property type="match status" value="1"/>
</dbReference>
<organism evidence="3 4">
    <name type="scientific">Aristolochia fimbriata</name>
    <name type="common">White veined hardy Dutchman's pipe vine</name>
    <dbReference type="NCBI Taxonomy" id="158543"/>
    <lineage>
        <taxon>Eukaryota</taxon>
        <taxon>Viridiplantae</taxon>
        <taxon>Streptophyta</taxon>
        <taxon>Embryophyta</taxon>
        <taxon>Tracheophyta</taxon>
        <taxon>Spermatophyta</taxon>
        <taxon>Magnoliopsida</taxon>
        <taxon>Magnoliidae</taxon>
        <taxon>Piperales</taxon>
        <taxon>Aristolochiaceae</taxon>
        <taxon>Aristolochia</taxon>
    </lineage>
</organism>
<gene>
    <name evidence="3" type="ORF">H6P81_002690</name>
</gene>
<dbReference type="GO" id="GO:0006974">
    <property type="term" value="P:DNA damage response"/>
    <property type="evidence" value="ECO:0007669"/>
    <property type="project" value="InterPro"/>
</dbReference>
<feature type="domain" description="SprT-like" evidence="2">
    <location>
        <begin position="13"/>
        <end position="191"/>
    </location>
</feature>
<dbReference type="GO" id="GO:0005634">
    <property type="term" value="C:nucleus"/>
    <property type="evidence" value="ECO:0007669"/>
    <property type="project" value="TreeGrafter"/>
</dbReference>
<evidence type="ECO:0000313" key="4">
    <source>
        <dbReference type="Proteomes" id="UP000825729"/>
    </source>
</evidence>
<feature type="compositionally biased region" description="Basic and acidic residues" evidence="1">
    <location>
        <begin position="202"/>
        <end position="215"/>
    </location>
</feature>
<proteinExistence type="predicted"/>
<feature type="compositionally biased region" description="Basic and acidic residues" evidence="1">
    <location>
        <begin position="256"/>
        <end position="269"/>
    </location>
</feature>
<accession>A0AAV7FAG1</accession>
<dbReference type="InterPro" id="IPR044245">
    <property type="entry name" value="Spartan"/>
</dbReference>
<dbReference type="GO" id="GO:0004222">
    <property type="term" value="F:metalloendopeptidase activity"/>
    <property type="evidence" value="ECO:0007669"/>
    <property type="project" value="InterPro"/>
</dbReference>
<reference evidence="3 4" key="1">
    <citation type="submission" date="2021-07" db="EMBL/GenBank/DDBJ databases">
        <title>The Aristolochia fimbriata genome: insights into angiosperm evolution, floral development and chemical biosynthesis.</title>
        <authorList>
            <person name="Jiao Y."/>
        </authorList>
    </citation>
    <scope>NUCLEOTIDE SEQUENCE [LARGE SCALE GENOMIC DNA]</scope>
    <source>
        <strain evidence="3">IBCAS-2021</strain>
        <tissue evidence="3">Leaf</tissue>
    </source>
</reference>
<dbReference type="InterPro" id="IPR006640">
    <property type="entry name" value="SprT-like_domain"/>
</dbReference>
<dbReference type="SMART" id="SM00731">
    <property type="entry name" value="SprT"/>
    <property type="match status" value="1"/>
</dbReference>
<sequence length="418" mass="47193">MDLPKADCLHHNPDIHQLFCHYNSLYFEDALGACIVSWSSQRKTATPGVCHYLSGGGCEIRLSEPLLKFRSTADLKNILLHEMIHAYLWITNNNEDHNDHGQSFQRLMEEINSSTVVDHQRPAGGYNITVYHSLVHQWMCQSCGDLIMSAMNRAPSAIDCFERIGDSLSCGSPDCPWHKHKMTCSGTFKKIAEASPYNETRGPLKGEAESLKSDSSKATPLTRSKTHDAKAKGIKGDGDIEKVKTIDSFFHSVDRTSPHCESHHQDHGKPRQTVDLGPLAMSQKKHRTRVRTDICKKRDNNYNVIIEWIGYYSNEVDEEVIEPLLNKRTERRKRQKLGITEKMEKKDEVKSVMGDSNTRLEVDDLEVSDAYIKIGKEGQKRLLTAKSYESQAPCPGFEYSEGCFDESAKTDIVDISDG</sequence>
<keyword evidence="4" id="KW-1185">Reference proteome</keyword>
<evidence type="ECO:0000256" key="1">
    <source>
        <dbReference type="SAM" id="MobiDB-lite"/>
    </source>
</evidence>
<feature type="compositionally biased region" description="Basic and acidic residues" evidence="1">
    <location>
        <begin position="225"/>
        <end position="234"/>
    </location>
</feature>
<dbReference type="Proteomes" id="UP000825729">
    <property type="component" value="Unassembled WGS sequence"/>
</dbReference>
<dbReference type="PANTHER" id="PTHR21220">
    <property type="entry name" value="DNA-DEPENDENT METALLOPROTEASE SPRTN"/>
    <property type="match status" value="1"/>
</dbReference>
<feature type="region of interest" description="Disordered" evidence="1">
    <location>
        <begin position="198"/>
        <end position="234"/>
    </location>
</feature>
<feature type="region of interest" description="Disordered" evidence="1">
    <location>
        <begin position="256"/>
        <end position="275"/>
    </location>
</feature>
<protein>
    <recommendedName>
        <fullName evidence="2">SprT-like domain-containing protein</fullName>
    </recommendedName>
</protein>
<dbReference type="AlphaFoldDB" id="A0AAV7FAG1"/>
<dbReference type="GO" id="GO:0031593">
    <property type="term" value="F:polyubiquitin modification-dependent protein binding"/>
    <property type="evidence" value="ECO:0007669"/>
    <property type="project" value="TreeGrafter"/>
</dbReference>